<keyword evidence="2" id="KW-0067">ATP-binding</keyword>
<keyword evidence="2" id="KW-0378">Hydrolase</keyword>
<dbReference type="EnsemblBacteria" id="CAD14533">
    <property type="protein sequence ID" value="CAD14533"/>
    <property type="gene ID" value="RSc0831"/>
</dbReference>
<dbReference type="Pfam" id="PF02810">
    <property type="entry name" value="SEC-C"/>
    <property type="match status" value="1"/>
</dbReference>
<accession>Q8Y161</accession>
<keyword evidence="2" id="KW-0547">Nucleotide-binding</keyword>
<dbReference type="PATRIC" id="fig|267608.8.peg.858"/>
<dbReference type="SUPFAM" id="SSF103642">
    <property type="entry name" value="Sec-C motif"/>
    <property type="match status" value="1"/>
</dbReference>
<proteinExistence type="predicted"/>
<dbReference type="AlphaFoldDB" id="Q8Y161"/>
<dbReference type="GO" id="GO:0004386">
    <property type="term" value="F:helicase activity"/>
    <property type="evidence" value="ECO:0007669"/>
    <property type="project" value="UniProtKB-KW"/>
</dbReference>
<dbReference type="EMBL" id="AL646052">
    <property type="protein sequence ID" value="CAD14533.1"/>
    <property type="molecule type" value="Genomic_DNA"/>
</dbReference>
<dbReference type="eggNOG" id="COG3012">
    <property type="taxonomic scope" value="Bacteria"/>
</dbReference>
<name>Q8Y161_RALN1</name>
<evidence type="ECO:0000313" key="2">
    <source>
        <dbReference type="EMBL" id="CAD14533.1"/>
    </source>
</evidence>
<keyword evidence="2" id="KW-0347">Helicase</keyword>
<gene>
    <name evidence="2" type="primary">secA2</name>
    <name evidence="2" type="ordered locus">RSc0831</name>
</gene>
<evidence type="ECO:0000256" key="1">
    <source>
        <dbReference type="SAM" id="MobiDB-lite"/>
    </source>
</evidence>
<dbReference type="HOGENOM" id="CLU_355910_0_0_4"/>
<sequence length="869" mass="98517">MSRCSGHFLGTFATVSHAGKPRPLEVVCTKLPPTIARNRNANISLTFRVMSANTGKGLRKRRRNKPKRQQPDDHFTCGPIDFTRFGNMVVGKSRATAEQLASVHTKLAERFPVVVAEIDALVGSIAAQVARLPPDKLLQRGWWEYAMAVMRFQNAKLPESNLLHALRMIDYIQSVIVAVQPQAYAEDVSEDDWKRLKSDVGMLFQRLTSEYQICLTARRKVDDPGLDMELEEFRMRAELLWMNIRGKRYQVHERQALLDVIRPHSDVLVRLFRIDAEPLVGELDKILSKLTLGLTEAASAFQQFREDVLGRLETLYREHPDLDMAALRDKMFEDEDLAARRDSVMGALFGLDLFDVGKNTTLPPEFLAALSWSPGECTEFFGPGEFRGLPLRIWPTMQRPFIRIDDQVLCFDVFSLFDNFYRVLRRLILSREPEYANTWNERQKAISEELPFICFSRLLPGAVIYRPVYYSWAPAGGRVQRYEADGLVIFEDHLLVIEVKAGAFTYTSPANDLPAHLASLRNLLQAPAHQGSRFVNYLQSAEEVSIEDAEQREIGRIRHRDFRQITVCAVTLDAFTSLAARAQRFAPLGVDLGPSPVWPISIDDLRIYAEIFDNPLTFLHYVEQRTRASQSQHLDLNDEMDHLGLYLTHNNYSQYAAELTSGELRRLAFTGYTSPIDEYFRAVLIGETPSRPQQAMPDRLEEVIAFLAGSNEPRRAELVSILLNAAGHVRESIDHAIDEALRGNKELRRARPLSIYGGMAMTLYVWSPYAPRHAGIAIQHTQAVMMAASNESSRGLIELEYTENGVLTGAHLTHVRIDELSVAESEEIRKASLVLQEKRLTQARALRKIGRNEPCPCGSGAKYKRCHGR</sequence>
<organism evidence="2 3">
    <name type="scientific">Ralstonia nicotianae (strain ATCC BAA-1114 / GMI1000)</name>
    <name type="common">Ralstonia solanacearum</name>
    <dbReference type="NCBI Taxonomy" id="267608"/>
    <lineage>
        <taxon>Bacteria</taxon>
        <taxon>Pseudomonadati</taxon>
        <taxon>Pseudomonadota</taxon>
        <taxon>Betaproteobacteria</taxon>
        <taxon>Burkholderiales</taxon>
        <taxon>Burkholderiaceae</taxon>
        <taxon>Ralstonia</taxon>
        <taxon>Ralstonia solanacearum species complex</taxon>
    </lineage>
</organism>
<reference evidence="2 3" key="1">
    <citation type="journal article" date="2002" name="Nature">
        <title>Genome sequence of the plant pathogen Ralstonia solanacearum.</title>
        <authorList>
            <person name="Salanoubat M."/>
            <person name="Genin S."/>
            <person name="Artiguenave F."/>
            <person name="Gouzy J."/>
            <person name="Mangenot S."/>
            <person name="Arlat M."/>
            <person name="Billault A."/>
            <person name="Brottier P."/>
            <person name="Camus J.C."/>
            <person name="Cattolico L."/>
            <person name="Chandler M."/>
            <person name="Choisne N."/>
            <person name="Claudel-Renard C."/>
            <person name="Cunnac S."/>
            <person name="Demange N."/>
            <person name="Gaspin C."/>
            <person name="Lavie M."/>
            <person name="Moisan A."/>
            <person name="Robert C."/>
            <person name="Saurin W."/>
            <person name="Schiex T."/>
            <person name="Siguier P."/>
            <person name="Thebault P."/>
            <person name="Whalen M."/>
            <person name="Wincker P."/>
            <person name="Levy M."/>
            <person name="Weissenbach J."/>
            <person name="Boucher C.A."/>
        </authorList>
    </citation>
    <scope>NUCLEOTIDE SEQUENCE [LARGE SCALE GENOMIC DNA]</scope>
    <source>
        <strain evidence="3">ATCC BAA-1114 / GMI1000</strain>
    </source>
</reference>
<keyword evidence="3" id="KW-1185">Reference proteome</keyword>
<dbReference type="Proteomes" id="UP000001436">
    <property type="component" value="Chromosome"/>
</dbReference>
<dbReference type="KEGG" id="rso:RSc0831"/>
<dbReference type="Gene3D" id="3.10.450.50">
    <property type="match status" value="1"/>
</dbReference>
<protein>
    <submittedName>
        <fullName evidence="2">Probable preprotein translocase subunit seca (Atpase, rna helicase)-related protein</fullName>
    </submittedName>
</protein>
<feature type="region of interest" description="Disordered" evidence="1">
    <location>
        <begin position="54"/>
        <end position="73"/>
    </location>
</feature>
<dbReference type="InterPro" id="IPR004027">
    <property type="entry name" value="SEC_C_motif"/>
</dbReference>
<evidence type="ECO:0000313" key="3">
    <source>
        <dbReference type="Proteomes" id="UP000001436"/>
    </source>
</evidence>
<dbReference type="STRING" id="267608.RSc0831"/>
<feature type="compositionally biased region" description="Basic residues" evidence="1">
    <location>
        <begin position="57"/>
        <end position="68"/>
    </location>
</feature>